<reference evidence="2" key="1">
    <citation type="journal article" date="2019" name="Int. J. Syst. Evol. Microbiol.">
        <title>The Global Catalogue of Microorganisms (GCM) 10K type strain sequencing project: providing services to taxonomists for standard genome sequencing and annotation.</title>
        <authorList>
            <consortium name="The Broad Institute Genomics Platform"/>
            <consortium name="The Broad Institute Genome Sequencing Center for Infectious Disease"/>
            <person name="Wu L."/>
            <person name="Ma J."/>
        </authorList>
    </citation>
    <scope>NUCLEOTIDE SEQUENCE [LARGE SCALE GENOMIC DNA]</scope>
    <source>
        <strain evidence="2">CCUG 62114</strain>
    </source>
</reference>
<sequence>MKQLPIIIFFITVFGGYSQTLRLDKDTVFEDYKEEITLDTLLLNNNKAWIKSSKGESNQTVFKVNVIIGPGVVIIDKTTKVIISEKPSKEVRIWYVEPNESNNNK</sequence>
<keyword evidence="2" id="KW-1185">Reference proteome</keyword>
<organism evidence="1 2">
    <name type="scientific">Pseudofulvibacter geojedonensis</name>
    <dbReference type="NCBI Taxonomy" id="1123758"/>
    <lineage>
        <taxon>Bacteria</taxon>
        <taxon>Pseudomonadati</taxon>
        <taxon>Bacteroidota</taxon>
        <taxon>Flavobacteriia</taxon>
        <taxon>Flavobacteriales</taxon>
        <taxon>Flavobacteriaceae</taxon>
        <taxon>Pseudofulvibacter</taxon>
    </lineage>
</organism>
<proteinExistence type="predicted"/>
<name>A0ABW3I1V4_9FLAO</name>
<evidence type="ECO:0000313" key="2">
    <source>
        <dbReference type="Proteomes" id="UP001596997"/>
    </source>
</evidence>
<gene>
    <name evidence="1" type="ORF">ACFQ1O_07435</name>
</gene>
<dbReference type="RefSeq" id="WP_377714956.1">
    <property type="nucleotide sequence ID" value="NZ_JBHTJM010000008.1"/>
</dbReference>
<evidence type="ECO:0000313" key="1">
    <source>
        <dbReference type="EMBL" id="MFD0963835.1"/>
    </source>
</evidence>
<dbReference type="EMBL" id="JBHTJM010000008">
    <property type="protein sequence ID" value="MFD0963835.1"/>
    <property type="molecule type" value="Genomic_DNA"/>
</dbReference>
<dbReference type="Proteomes" id="UP001596997">
    <property type="component" value="Unassembled WGS sequence"/>
</dbReference>
<comment type="caution">
    <text evidence="1">The sequence shown here is derived from an EMBL/GenBank/DDBJ whole genome shotgun (WGS) entry which is preliminary data.</text>
</comment>
<protein>
    <submittedName>
        <fullName evidence="1">Uncharacterized protein</fullName>
    </submittedName>
</protein>
<accession>A0ABW3I1V4</accession>